<sequence length="74" mass="8337">MFQHTSPSELPDQAPRDNKKVGPRRQESVNVPAARDPRKDLRRSIFATFGASELASKVTCEPREILSEKGRQFA</sequence>
<accession>A0A511XDD3</accession>
<gene>
    <name evidence="2" type="ORF">ANI02nite_28510</name>
</gene>
<proteinExistence type="predicted"/>
<comment type="caution">
    <text evidence="2">The sequence shown here is derived from an EMBL/GenBank/DDBJ whole genome shotgun (WGS) entry which is preliminary data.</text>
</comment>
<dbReference type="AlphaFoldDB" id="A0A511XDD3"/>
<feature type="compositionally biased region" description="Basic and acidic residues" evidence="1">
    <location>
        <begin position="14"/>
        <end position="27"/>
    </location>
</feature>
<evidence type="ECO:0000313" key="3">
    <source>
        <dbReference type="Proteomes" id="UP000321635"/>
    </source>
</evidence>
<organism evidence="2 3">
    <name type="scientific">Acetobacter nitrogenifigens DSM 23921 = NBRC 105050</name>
    <dbReference type="NCBI Taxonomy" id="1120919"/>
    <lineage>
        <taxon>Bacteria</taxon>
        <taxon>Pseudomonadati</taxon>
        <taxon>Pseudomonadota</taxon>
        <taxon>Alphaproteobacteria</taxon>
        <taxon>Acetobacterales</taxon>
        <taxon>Acetobacteraceae</taxon>
        <taxon>Acetobacter</taxon>
    </lineage>
</organism>
<name>A0A511XDD3_9PROT</name>
<protein>
    <submittedName>
        <fullName evidence="2">Uncharacterized protein</fullName>
    </submittedName>
</protein>
<evidence type="ECO:0000313" key="2">
    <source>
        <dbReference type="EMBL" id="GEN60967.1"/>
    </source>
</evidence>
<feature type="region of interest" description="Disordered" evidence="1">
    <location>
        <begin position="1"/>
        <end position="41"/>
    </location>
</feature>
<evidence type="ECO:0000256" key="1">
    <source>
        <dbReference type="SAM" id="MobiDB-lite"/>
    </source>
</evidence>
<reference evidence="2 3" key="1">
    <citation type="submission" date="2019-07" db="EMBL/GenBank/DDBJ databases">
        <title>Whole genome shotgun sequence of Acetobacter nitrogenifigens NBRC 105050.</title>
        <authorList>
            <person name="Hosoyama A."/>
            <person name="Uohara A."/>
            <person name="Ohji S."/>
            <person name="Ichikawa N."/>
        </authorList>
    </citation>
    <scope>NUCLEOTIDE SEQUENCE [LARGE SCALE GENOMIC DNA]</scope>
    <source>
        <strain evidence="2 3">NBRC 105050</strain>
    </source>
</reference>
<keyword evidence="3" id="KW-1185">Reference proteome</keyword>
<dbReference type="Proteomes" id="UP000321635">
    <property type="component" value="Unassembled WGS sequence"/>
</dbReference>
<dbReference type="EMBL" id="BJYF01000022">
    <property type="protein sequence ID" value="GEN60967.1"/>
    <property type="molecule type" value="Genomic_DNA"/>
</dbReference>